<keyword evidence="7" id="KW-1185">Reference proteome</keyword>
<sequence>MSDWDDFRLVRAIAEQGGLTRAADHLGINHSTAFRRLGNIEASIQAPLFERHRSGYVPTEAGRAMVLAAGRMDDTVAQFNRELAGRSSEPAGDLRITAPAGLVTAILMPIFAGFRRRYPRIRLDLVLAEESLNLCRDADVAIRASDRPPPSLVGRRLATINWAIYGTRDFVGRPLSECPWICPSEGVAGGRFTAFAKTRMGPDGLAMSINTVLGLREAIEAGCGVGPLSRWDADIRPNLIRLSDNEPELATSLWILTHADLRHAPRVRAFMDAMATEIGTMRPMIEGTE</sequence>
<dbReference type="RefSeq" id="WP_238208589.1">
    <property type="nucleotide sequence ID" value="NZ_JBHTND010000003.1"/>
</dbReference>
<dbReference type="InterPro" id="IPR005119">
    <property type="entry name" value="LysR_subst-bd"/>
</dbReference>
<evidence type="ECO:0000256" key="1">
    <source>
        <dbReference type="ARBA" id="ARBA00009437"/>
    </source>
</evidence>
<organism evidence="6 7">
    <name type="scientific">Methylobacterium marchantiae</name>
    <dbReference type="NCBI Taxonomy" id="600331"/>
    <lineage>
        <taxon>Bacteria</taxon>
        <taxon>Pseudomonadati</taxon>
        <taxon>Pseudomonadota</taxon>
        <taxon>Alphaproteobacteria</taxon>
        <taxon>Hyphomicrobiales</taxon>
        <taxon>Methylobacteriaceae</taxon>
        <taxon>Methylobacterium</taxon>
    </lineage>
</organism>
<evidence type="ECO:0000259" key="5">
    <source>
        <dbReference type="PROSITE" id="PS50931"/>
    </source>
</evidence>
<keyword evidence="4" id="KW-0804">Transcription</keyword>
<dbReference type="Proteomes" id="UP001597176">
    <property type="component" value="Unassembled WGS sequence"/>
</dbReference>
<dbReference type="Pfam" id="PF00126">
    <property type="entry name" value="HTH_1"/>
    <property type="match status" value="1"/>
</dbReference>
<reference evidence="7" key="1">
    <citation type="journal article" date="2019" name="Int. J. Syst. Evol. Microbiol.">
        <title>The Global Catalogue of Microorganisms (GCM) 10K type strain sequencing project: providing services to taxonomists for standard genome sequencing and annotation.</title>
        <authorList>
            <consortium name="The Broad Institute Genomics Platform"/>
            <consortium name="The Broad Institute Genome Sequencing Center for Infectious Disease"/>
            <person name="Wu L."/>
            <person name="Ma J."/>
        </authorList>
    </citation>
    <scope>NUCLEOTIDE SEQUENCE [LARGE SCALE GENOMIC DNA]</scope>
    <source>
        <strain evidence="7">CCUG 56108</strain>
    </source>
</reference>
<proteinExistence type="inferred from homology"/>
<keyword evidence="3" id="KW-0238">DNA-binding</keyword>
<gene>
    <name evidence="6" type="ORF">ACFQ4G_02900</name>
</gene>
<accession>A0ABW3WWA6</accession>
<dbReference type="Gene3D" id="3.40.190.290">
    <property type="match status" value="1"/>
</dbReference>
<name>A0ABW3WWA6_9HYPH</name>
<evidence type="ECO:0000256" key="3">
    <source>
        <dbReference type="ARBA" id="ARBA00023125"/>
    </source>
</evidence>
<comment type="similarity">
    <text evidence="1">Belongs to the LysR transcriptional regulatory family.</text>
</comment>
<dbReference type="InterPro" id="IPR036388">
    <property type="entry name" value="WH-like_DNA-bd_sf"/>
</dbReference>
<dbReference type="SUPFAM" id="SSF53850">
    <property type="entry name" value="Periplasmic binding protein-like II"/>
    <property type="match status" value="1"/>
</dbReference>
<keyword evidence="2" id="KW-0805">Transcription regulation</keyword>
<protein>
    <submittedName>
        <fullName evidence="6">LysR family transcriptional regulator</fullName>
    </submittedName>
</protein>
<dbReference type="PROSITE" id="PS50931">
    <property type="entry name" value="HTH_LYSR"/>
    <property type="match status" value="1"/>
</dbReference>
<evidence type="ECO:0000256" key="2">
    <source>
        <dbReference type="ARBA" id="ARBA00023015"/>
    </source>
</evidence>
<dbReference type="Gene3D" id="1.10.10.10">
    <property type="entry name" value="Winged helix-like DNA-binding domain superfamily/Winged helix DNA-binding domain"/>
    <property type="match status" value="1"/>
</dbReference>
<evidence type="ECO:0000256" key="4">
    <source>
        <dbReference type="ARBA" id="ARBA00023163"/>
    </source>
</evidence>
<evidence type="ECO:0000313" key="6">
    <source>
        <dbReference type="EMBL" id="MFD1300534.1"/>
    </source>
</evidence>
<evidence type="ECO:0000313" key="7">
    <source>
        <dbReference type="Proteomes" id="UP001597176"/>
    </source>
</evidence>
<dbReference type="PANTHER" id="PTHR30537">
    <property type="entry name" value="HTH-TYPE TRANSCRIPTIONAL REGULATOR"/>
    <property type="match status" value="1"/>
</dbReference>
<dbReference type="EMBL" id="JBHTND010000003">
    <property type="protein sequence ID" value="MFD1300534.1"/>
    <property type="molecule type" value="Genomic_DNA"/>
</dbReference>
<dbReference type="PANTHER" id="PTHR30537:SF3">
    <property type="entry name" value="TRANSCRIPTIONAL REGULATORY PROTEIN"/>
    <property type="match status" value="1"/>
</dbReference>
<dbReference type="Pfam" id="PF03466">
    <property type="entry name" value="LysR_substrate"/>
    <property type="match status" value="1"/>
</dbReference>
<dbReference type="SUPFAM" id="SSF46785">
    <property type="entry name" value="Winged helix' DNA-binding domain"/>
    <property type="match status" value="1"/>
</dbReference>
<comment type="caution">
    <text evidence="6">The sequence shown here is derived from an EMBL/GenBank/DDBJ whole genome shotgun (WGS) entry which is preliminary data.</text>
</comment>
<feature type="domain" description="HTH lysR-type" evidence="5">
    <location>
        <begin position="1"/>
        <end position="59"/>
    </location>
</feature>
<dbReference type="InterPro" id="IPR000847">
    <property type="entry name" value="LysR_HTH_N"/>
</dbReference>
<dbReference type="InterPro" id="IPR036390">
    <property type="entry name" value="WH_DNA-bd_sf"/>
</dbReference>
<dbReference type="InterPro" id="IPR058163">
    <property type="entry name" value="LysR-type_TF_proteobact-type"/>
</dbReference>